<evidence type="ECO:0000256" key="2">
    <source>
        <dbReference type="ARBA" id="ARBA00022963"/>
    </source>
</evidence>
<name>A0A5R8ZTW1_PSENT</name>
<dbReference type="PANTHER" id="PTHR10272:SF0">
    <property type="entry name" value="PLATELET-ACTIVATING FACTOR ACETYLHYDROLASE"/>
    <property type="match status" value="1"/>
</dbReference>
<dbReference type="EMBL" id="VASG01000010">
    <property type="protein sequence ID" value="TLP69792.1"/>
    <property type="molecule type" value="Genomic_DNA"/>
</dbReference>
<protein>
    <submittedName>
        <fullName evidence="5">Dienelactone hydrolase</fullName>
    </submittedName>
</protein>
<dbReference type="Gene3D" id="3.40.50.1820">
    <property type="entry name" value="alpha/beta hydrolase"/>
    <property type="match status" value="1"/>
</dbReference>
<dbReference type="AlphaFoldDB" id="A0A5R8ZTW1"/>
<feature type="transmembrane region" description="Helical" evidence="4">
    <location>
        <begin position="49"/>
        <end position="66"/>
    </location>
</feature>
<dbReference type="PANTHER" id="PTHR10272">
    <property type="entry name" value="PLATELET-ACTIVATING FACTOR ACETYLHYDROLASE"/>
    <property type="match status" value="1"/>
</dbReference>
<sequence length="541" mass="59744">MTLADVALLALLAVALLGWWLRRRALAMVAALLALVAALYDVWDDRWQAGVGAVVALLLVLALLLRRKRPARLPLWSGLLFSLLTGLAVTTLYCFPVSPLPKPGGPYQVGVRDFELVDASRTGVLGTPAGKARRLLVRVWYPARPVAGSKPRNYFSAAESRSTARGFGELFHFPPLLTYLRHLRTNSFENAPLRADLGSLPVVFYSHGYGSFAGMNGRIMEELASNGYAVYSVQHTGDASPTQFPNGEVTPTDPALYEHLRYAFEHGFSPLLLQGYGEDDLARRLDGQLRFATETTPPADRAIHLSAPVWLADRLFVHDRLQAGEVPPNVAALVAASDFAHTGEMGMSFGGSTSGAVCLVDKRCAAAVNLDGGDFDFLPFDKDLPVPLLMLHSDLSLFYRMLGLTPPSRPRSFNDFSYESLQHAGQNPRIHRLVLRDALHAGLTDNALYMRRPLRDKLIGSAPTDVLIEAPAALVLGFFDHYLRGRDNGFPQAQIAPWADWLTPYSNSAVSQWWNALPELERTQWEERIRAMHAQRQARGR</sequence>
<comment type="caution">
    <text evidence="5">The sequence shown here is derived from an EMBL/GenBank/DDBJ whole genome shotgun (WGS) entry which is preliminary data.</text>
</comment>
<organism evidence="5 6">
    <name type="scientific">Pseudomonas nitroreducens</name>
    <dbReference type="NCBI Taxonomy" id="46680"/>
    <lineage>
        <taxon>Bacteria</taxon>
        <taxon>Pseudomonadati</taxon>
        <taxon>Pseudomonadota</taxon>
        <taxon>Gammaproteobacteria</taxon>
        <taxon>Pseudomonadales</taxon>
        <taxon>Pseudomonadaceae</taxon>
        <taxon>Pseudomonas</taxon>
    </lineage>
</organism>
<feature type="transmembrane region" description="Helical" evidence="4">
    <location>
        <begin position="6"/>
        <end position="21"/>
    </location>
</feature>
<dbReference type="SUPFAM" id="SSF53474">
    <property type="entry name" value="alpha/beta-Hydrolases"/>
    <property type="match status" value="1"/>
</dbReference>
<evidence type="ECO:0000256" key="1">
    <source>
        <dbReference type="ARBA" id="ARBA00022801"/>
    </source>
</evidence>
<gene>
    <name evidence="5" type="ORF">FEA48_28500</name>
</gene>
<keyword evidence="4" id="KW-0472">Membrane</keyword>
<dbReference type="Proteomes" id="UP000307510">
    <property type="component" value="Unassembled WGS sequence"/>
</dbReference>
<reference evidence="6" key="2">
    <citation type="submission" date="2019-06" db="EMBL/GenBank/DDBJ databases">
        <title>AzeR, a transcriptional regulator that responds to azelaic acid in Pseudomonas nitroreducens.</title>
        <authorList>
            <person name="Bez C."/>
            <person name="Javvadi S.G."/>
            <person name="Bertani I."/>
            <person name="Devescovi G."/>
            <person name="Studholme D.J."/>
            <person name="Geller A."/>
            <person name="Levy A."/>
            <person name="Venturi V."/>
        </authorList>
    </citation>
    <scope>NUCLEOTIDE SEQUENCE [LARGE SCALE GENOMIC DNA]</scope>
    <source>
        <strain evidence="6">DSM 9128</strain>
    </source>
</reference>
<dbReference type="InterPro" id="IPR029058">
    <property type="entry name" value="AB_hydrolase_fold"/>
</dbReference>
<evidence type="ECO:0000313" key="6">
    <source>
        <dbReference type="Proteomes" id="UP000307510"/>
    </source>
</evidence>
<feature type="transmembrane region" description="Helical" evidence="4">
    <location>
        <begin position="73"/>
        <end position="93"/>
    </location>
</feature>
<dbReference type="RefSeq" id="WP_138216811.1">
    <property type="nucleotide sequence ID" value="NZ_VASG01000010.1"/>
</dbReference>
<dbReference type="GO" id="GO:0003847">
    <property type="term" value="F:1-alkyl-2-acetylglycerophosphocholine esterase activity"/>
    <property type="evidence" value="ECO:0007669"/>
    <property type="project" value="TreeGrafter"/>
</dbReference>
<accession>A0A5R8ZTW1</accession>
<keyword evidence="3" id="KW-0443">Lipid metabolism</keyword>
<feature type="transmembrane region" description="Helical" evidence="4">
    <location>
        <begin position="26"/>
        <end position="43"/>
    </location>
</feature>
<keyword evidence="4" id="KW-0812">Transmembrane</keyword>
<evidence type="ECO:0000313" key="5">
    <source>
        <dbReference type="EMBL" id="TLP69792.1"/>
    </source>
</evidence>
<evidence type="ECO:0000256" key="4">
    <source>
        <dbReference type="SAM" id="Phobius"/>
    </source>
</evidence>
<dbReference type="GO" id="GO:0016042">
    <property type="term" value="P:lipid catabolic process"/>
    <property type="evidence" value="ECO:0007669"/>
    <property type="project" value="UniProtKB-KW"/>
</dbReference>
<evidence type="ECO:0000256" key="3">
    <source>
        <dbReference type="ARBA" id="ARBA00023098"/>
    </source>
</evidence>
<keyword evidence="1 5" id="KW-0378">Hydrolase</keyword>
<dbReference type="Pfam" id="PF03403">
    <property type="entry name" value="PAF-AH_p_II"/>
    <property type="match status" value="1"/>
</dbReference>
<proteinExistence type="predicted"/>
<keyword evidence="2" id="KW-0442">Lipid degradation</keyword>
<keyword evidence="4" id="KW-1133">Transmembrane helix</keyword>
<reference evidence="5 6" key="1">
    <citation type="submission" date="2019-05" db="EMBL/GenBank/DDBJ databases">
        <authorList>
            <person name="Moore K."/>
            <person name="O'Neill P."/>
            <person name="Farbos A."/>
            <person name="Studholme D.J."/>
        </authorList>
    </citation>
    <scope>NUCLEOTIDE SEQUENCE [LARGE SCALE GENOMIC DNA]</scope>
    <source>
        <strain evidence="5 6">DSM 9128</strain>
    </source>
</reference>